<evidence type="ECO:0000313" key="1">
    <source>
        <dbReference type="EMBL" id="RQT05398.1"/>
    </source>
</evidence>
<proteinExistence type="predicted"/>
<accession>A0A3N8P2E2</accession>
<dbReference type="EMBL" id="QTQV01000033">
    <property type="protein sequence ID" value="RQT05398.1"/>
    <property type="molecule type" value="Genomic_DNA"/>
</dbReference>
<evidence type="ECO:0000313" key="2">
    <source>
        <dbReference type="Proteomes" id="UP000277921"/>
    </source>
</evidence>
<sequence length="134" mass="14622">MVHDPGYPHAGASANAITDKRRGRFDRPAILAGRGSSADRVRTLTVEMHSVASRFGDRISTRGLALAPLARSRPNRTCAPLRTEPLAVRSHLAAPTTARVFALAAALRSVSSRLRTRRCAAKSARCRPRTRTRR</sequence>
<reference evidence="1 2" key="1">
    <citation type="submission" date="2018-08" db="EMBL/GenBank/DDBJ databases">
        <title>Comparative analysis of Burkholderia isolates from Puerto Rico.</title>
        <authorList>
            <person name="Hall C."/>
            <person name="Sahl J."/>
            <person name="Wagner D."/>
        </authorList>
    </citation>
    <scope>NUCLEOTIDE SEQUENCE [LARGE SCALE GENOMIC DNA]</scope>
    <source>
        <strain evidence="1 2">Bp9025</strain>
    </source>
</reference>
<organism evidence="1 2">
    <name type="scientific">Burkholderia contaminans</name>
    <dbReference type="NCBI Taxonomy" id="488447"/>
    <lineage>
        <taxon>Bacteria</taxon>
        <taxon>Pseudomonadati</taxon>
        <taxon>Pseudomonadota</taxon>
        <taxon>Betaproteobacteria</taxon>
        <taxon>Burkholderiales</taxon>
        <taxon>Burkholderiaceae</taxon>
        <taxon>Burkholderia</taxon>
        <taxon>Burkholderia cepacia complex</taxon>
    </lineage>
</organism>
<dbReference type="AlphaFoldDB" id="A0A3N8P2E2"/>
<gene>
    <name evidence="1" type="ORF">DF051_35275</name>
</gene>
<dbReference type="Proteomes" id="UP000277921">
    <property type="component" value="Unassembled WGS sequence"/>
</dbReference>
<protein>
    <submittedName>
        <fullName evidence="1">Uncharacterized protein</fullName>
    </submittedName>
</protein>
<name>A0A3N8P2E2_9BURK</name>
<comment type="caution">
    <text evidence="1">The sequence shown here is derived from an EMBL/GenBank/DDBJ whole genome shotgun (WGS) entry which is preliminary data.</text>
</comment>